<dbReference type="EMBL" id="WNBW01000001">
    <property type="protein sequence ID" value="MTU03021.1"/>
    <property type="molecule type" value="Genomic_DNA"/>
</dbReference>
<dbReference type="GO" id="GO:0005886">
    <property type="term" value="C:plasma membrane"/>
    <property type="evidence" value="ECO:0007669"/>
    <property type="project" value="TreeGrafter"/>
</dbReference>
<keyword evidence="5" id="KW-0808">Transferase</keyword>
<evidence type="ECO:0000256" key="2">
    <source>
        <dbReference type="ARBA" id="ARBA00004370"/>
    </source>
</evidence>
<dbReference type="PRINTS" id="PR00344">
    <property type="entry name" value="BCTRLSENSOR"/>
</dbReference>
<dbReference type="Proteomes" id="UP000484547">
    <property type="component" value="Unassembled WGS sequence"/>
</dbReference>
<dbReference type="SMART" id="SM00091">
    <property type="entry name" value="PAS"/>
    <property type="match status" value="1"/>
</dbReference>
<dbReference type="CDD" id="cd00130">
    <property type="entry name" value="PAS"/>
    <property type="match status" value="1"/>
</dbReference>
<comment type="subcellular location">
    <subcellularLocation>
        <location evidence="2">Membrane</location>
    </subcellularLocation>
</comment>
<dbReference type="GO" id="GO:0016036">
    <property type="term" value="P:cellular response to phosphate starvation"/>
    <property type="evidence" value="ECO:0007669"/>
    <property type="project" value="TreeGrafter"/>
</dbReference>
<protein>
    <recommendedName>
        <fullName evidence="3">histidine kinase</fullName>
        <ecNumber evidence="3">2.7.13.3</ecNumber>
    </recommendedName>
</protein>
<keyword evidence="9" id="KW-1133">Transmembrane helix</keyword>
<gene>
    <name evidence="12" type="ORF">GMD11_01230</name>
    <name evidence="13" type="ORF">GMD18_01225</name>
</gene>
<evidence type="ECO:0000256" key="3">
    <source>
        <dbReference type="ARBA" id="ARBA00012438"/>
    </source>
</evidence>
<feature type="domain" description="PAS" evidence="11">
    <location>
        <begin position="223"/>
        <end position="271"/>
    </location>
</feature>
<dbReference type="FunFam" id="3.30.565.10:FF:000006">
    <property type="entry name" value="Sensor histidine kinase WalK"/>
    <property type="match status" value="1"/>
</dbReference>
<dbReference type="PROSITE" id="PS50112">
    <property type="entry name" value="PAS"/>
    <property type="match status" value="1"/>
</dbReference>
<dbReference type="GO" id="GO:0006355">
    <property type="term" value="P:regulation of DNA-templated transcription"/>
    <property type="evidence" value="ECO:0007669"/>
    <property type="project" value="InterPro"/>
</dbReference>
<comment type="caution">
    <text evidence="12">The sequence shown here is derived from an EMBL/GenBank/DDBJ whole genome shotgun (WGS) entry which is preliminary data.</text>
</comment>
<evidence type="ECO:0000256" key="4">
    <source>
        <dbReference type="ARBA" id="ARBA00022553"/>
    </source>
</evidence>
<dbReference type="GO" id="GO:0004721">
    <property type="term" value="F:phosphoprotein phosphatase activity"/>
    <property type="evidence" value="ECO:0007669"/>
    <property type="project" value="TreeGrafter"/>
</dbReference>
<dbReference type="InterPro" id="IPR000014">
    <property type="entry name" value="PAS"/>
</dbReference>
<dbReference type="GO" id="GO:0000155">
    <property type="term" value="F:phosphorelay sensor kinase activity"/>
    <property type="evidence" value="ECO:0007669"/>
    <property type="project" value="InterPro"/>
</dbReference>
<evidence type="ECO:0000256" key="5">
    <source>
        <dbReference type="ARBA" id="ARBA00022679"/>
    </source>
</evidence>
<evidence type="ECO:0000256" key="9">
    <source>
        <dbReference type="SAM" id="Phobius"/>
    </source>
</evidence>
<keyword evidence="4" id="KW-0597">Phosphoprotein</keyword>
<evidence type="ECO:0000256" key="7">
    <source>
        <dbReference type="ARBA" id="ARBA00023012"/>
    </source>
</evidence>
<evidence type="ECO:0000259" key="11">
    <source>
        <dbReference type="PROSITE" id="PS50112"/>
    </source>
</evidence>
<dbReference type="Gene3D" id="3.30.450.20">
    <property type="entry name" value="PAS domain"/>
    <property type="match status" value="1"/>
</dbReference>
<dbReference type="Pfam" id="PF00512">
    <property type="entry name" value="HisKA"/>
    <property type="match status" value="1"/>
</dbReference>
<dbReference type="SUPFAM" id="SSF47384">
    <property type="entry name" value="Homodimeric domain of signal transducing histidine kinase"/>
    <property type="match status" value="1"/>
</dbReference>
<dbReference type="SUPFAM" id="SSF55785">
    <property type="entry name" value="PYP-like sensor domain (PAS domain)"/>
    <property type="match status" value="1"/>
</dbReference>
<keyword evidence="6" id="KW-0418">Kinase</keyword>
<dbReference type="EMBL" id="WNBM01000001">
    <property type="protein sequence ID" value="MTT74890.1"/>
    <property type="molecule type" value="Genomic_DNA"/>
</dbReference>
<dbReference type="InterPro" id="IPR050351">
    <property type="entry name" value="BphY/WalK/GraS-like"/>
</dbReference>
<proteinExistence type="predicted"/>
<dbReference type="PROSITE" id="PS50109">
    <property type="entry name" value="HIS_KIN"/>
    <property type="match status" value="1"/>
</dbReference>
<dbReference type="FunFam" id="1.10.287.130:FF:000001">
    <property type="entry name" value="Two-component sensor histidine kinase"/>
    <property type="match status" value="1"/>
</dbReference>
<feature type="transmembrane region" description="Helical" evidence="9">
    <location>
        <begin position="6"/>
        <end position="29"/>
    </location>
</feature>
<dbReference type="InterPro" id="IPR003661">
    <property type="entry name" value="HisK_dim/P_dom"/>
</dbReference>
<dbReference type="InterPro" id="IPR036097">
    <property type="entry name" value="HisK_dim/P_sf"/>
</dbReference>
<dbReference type="InterPro" id="IPR003594">
    <property type="entry name" value="HATPase_dom"/>
</dbReference>
<dbReference type="AlphaFoldDB" id="A0A3G9H6Y6"/>
<feature type="transmembrane region" description="Helical" evidence="9">
    <location>
        <begin position="145"/>
        <end position="171"/>
    </location>
</feature>
<dbReference type="SUPFAM" id="SSF55874">
    <property type="entry name" value="ATPase domain of HSP90 chaperone/DNA topoisomerase II/histidine kinase"/>
    <property type="match status" value="1"/>
</dbReference>
<evidence type="ECO:0000256" key="8">
    <source>
        <dbReference type="ARBA" id="ARBA00023136"/>
    </source>
</evidence>
<dbReference type="PANTHER" id="PTHR45453">
    <property type="entry name" value="PHOSPHATE REGULON SENSOR PROTEIN PHOR"/>
    <property type="match status" value="1"/>
</dbReference>
<dbReference type="InterPro" id="IPR036890">
    <property type="entry name" value="HATPase_C_sf"/>
</dbReference>
<keyword evidence="14" id="KW-1185">Reference proteome</keyword>
<feature type="domain" description="Histidine kinase" evidence="10">
    <location>
        <begin position="338"/>
        <end position="553"/>
    </location>
</feature>
<dbReference type="InterPro" id="IPR035965">
    <property type="entry name" value="PAS-like_dom_sf"/>
</dbReference>
<evidence type="ECO:0000313" key="12">
    <source>
        <dbReference type="EMBL" id="MTT74890.1"/>
    </source>
</evidence>
<dbReference type="RefSeq" id="WP_046430154.1">
    <property type="nucleotide sequence ID" value="NZ_AP019004.1"/>
</dbReference>
<dbReference type="GeneID" id="49406819"/>
<dbReference type="Pfam" id="PF02518">
    <property type="entry name" value="HATPase_c"/>
    <property type="match status" value="1"/>
</dbReference>
<dbReference type="SMART" id="SM00388">
    <property type="entry name" value="HisKA"/>
    <property type="match status" value="1"/>
</dbReference>
<evidence type="ECO:0000313" key="14">
    <source>
        <dbReference type="Proteomes" id="UP000443070"/>
    </source>
</evidence>
<dbReference type="EC" id="2.7.13.3" evidence="3"/>
<dbReference type="PANTHER" id="PTHR45453:SF1">
    <property type="entry name" value="PHOSPHATE REGULON SENSOR PROTEIN PHOR"/>
    <property type="match status" value="1"/>
</dbReference>
<dbReference type="Gene3D" id="1.10.287.130">
    <property type="match status" value="1"/>
</dbReference>
<dbReference type="OrthoDB" id="9813151at2"/>
<comment type="catalytic activity">
    <reaction evidence="1">
        <text>ATP + protein L-histidine = ADP + protein N-phospho-L-histidine.</text>
        <dbReference type="EC" id="2.7.13.3"/>
    </reaction>
</comment>
<dbReference type="InterPro" id="IPR005467">
    <property type="entry name" value="His_kinase_dom"/>
</dbReference>
<keyword evidence="9" id="KW-0812">Transmembrane</keyword>
<evidence type="ECO:0000259" key="10">
    <source>
        <dbReference type="PROSITE" id="PS50109"/>
    </source>
</evidence>
<name>A0A3G9H6Y6_9FIRM</name>
<organism evidence="12 15">
    <name type="scientific">Phascolarctobacterium faecium</name>
    <dbReference type="NCBI Taxonomy" id="33025"/>
    <lineage>
        <taxon>Bacteria</taxon>
        <taxon>Bacillati</taxon>
        <taxon>Bacillota</taxon>
        <taxon>Negativicutes</taxon>
        <taxon>Acidaminococcales</taxon>
        <taxon>Acidaminococcaceae</taxon>
        <taxon>Phascolarctobacterium</taxon>
    </lineage>
</organism>
<dbReference type="CDD" id="cd00075">
    <property type="entry name" value="HATPase"/>
    <property type="match status" value="1"/>
</dbReference>
<sequence length="553" mass="61087">MRNKIFSGLLFLSTAAVIIASVLIAVIMYQGSMTTMQRDLRQEATFIKMGLEQSGKSYLQALTMESGKLTRVTLIAPDGRVIYDNHVAAEKMLNHKDREEVQEALASGIGLAERMSDTLSEKTFYFALRLDNGDILRVARTTDSVFATVAGSIPYMIAVVLVVALVAMLLARRITDKMVLPLDQVDLENPLENDTYDELAPFLTRIAQQQRQVSEGLKQLRQKQNELAAITQSMNEGLILLNDRQNILSINDSAAKLFGLQDHEVVGKNILTLERGQEVQELLQKVAVGGSGESLYQKDGRFYQLCGSSVGGKGSVLLIFDVTEKRAAETLRREFSANVSHELKTPLQSILGYAEIMKNGLVQEGDKQRFLEKIYSEAGHLIVLIDNIMKLSRLDESANNMNNLEIIELKKLAEGTVQRLQEQAAGKNVAISVSGCEAEVEGVPAVLSEVIYNLIDNGIKYNRENGSVEITVAVIPGEAVLTFKDTGCGIGSADKERVFERFYRVDKSHFKETGGTGLGLSIVKHGVMFHKGRIELESELDKGTTIKIFLPRK</sequence>
<dbReference type="SMART" id="SM00387">
    <property type="entry name" value="HATPase_c"/>
    <property type="match status" value="1"/>
</dbReference>
<keyword evidence="8 9" id="KW-0472">Membrane</keyword>
<evidence type="ECO:0000313" key="13">
    <source>
        <dbReference type="EMBL" id="MTU03021.1"/>
    </source>
</evidence>
<dbReference type="NCBIfam" id="TIGR00229">
    <property type="entry name" value="sensory_box"/>
    <property type="match status" value="1"/>
</dbReference>
<evidence type="ECO:0000256" key="6">
    <source>
        <dbReference type="ARBA" id="ARBA00022777"/>
    </source>
</evidence>
<dbReference type="Pfam" id="PF00989">
    <property type="entry name" value="PAS"/>
    <property type="match status" value="1"/>
</dbReference>
<dbReference type="InterPro" id="IPR004358">
    <property type="entry name" value="Sig_transdc_His_kin-like_C"/>
</dbReference>
<evidence type="ECO:0000256" key="1">
    <source>
        <dbReference type="ARBA" id="ARBA00000085"/>
    </source>
</evidence>
<dbReference type="Proteomes" id="UP000443070">
    <property type="component" value="Unassembled WGS sequence"/>
</dbReference>
<keyword evidence="7" id="KW-0902">Two-component regulatory system</keyword>
<accession>A0A3G9H6Y6</accession>
<dbReference type="Gene3D" id="3.30.565.10">
    <property type="entry name" value="Histidine kinase-like ATPase, C-terminal domain"/>
    <property type="match status" value="1"/>
</dbReference>
<dbReference type="InterPro" id="IPR013767">
    <property type="entry name" value="PAS_fold"/>
</dbReference>
<dbReference type="CDD" id="cd00082">
    <property type="entry name" value="HisKA"/>
    <property type="match status" value="1"/>
</dbReference>
<reference evidence="14 15" key="1">
    <citation type="journal article" date="2019" name="Nat. Med.">
        <title>A library of human gut bacterial isolates paired with longitudinal multiomics data enables mechanistic microbiome research.</title>
        <authorList>
            <person name="Poyet M."/>
            <person name="Groussin M."/>
            <person name="Gibbons S.M."/>
            <person name="Avila-Pacheco J."/>
            <person name="Jiang X."/>
            <person name="Kearney S.M."/>
            <person name="Perrotta A.R."/>
            <person name="Berdy B."/>
            <person name="Zhao S."/>
            <person name="Lieberman T.D."/>
            <person name="Swanson P.K."/>
            <person name="Smith M."/>
            <person name="Roesemann S."/>
            <person name="Alexander J.E."/>
            <person name="Rich S.A."/>
            <person name="Livny J."/>
            <person name="Vlamakis H."/>
            <person name="Clish C."/>
            <person name="Bullock K."/>
            <person name="Deik A."/>
            <person name="Scott J."/>
            <person name="Pierce K.A."/>
            <person name="Xavier R.J."/>
            <person name="Alm E.J."/>
        </authorList>
    </citation>
    <scope>NUCLEOTIDE SEQUENCE [LARGE SCALE GENOMIC DNA]</scope>
    <source>
        <strain evidence="12 15">BIOML-A13</strain>
        <strain evidence="13 14">BIOML-A3</strain>
    </source>
</reference>
<evidence type="ECO:0000313" key="15">
    <source>
        <dbReference type="Proteomes" id="UP000484547"/>
    </source>
</evidence>